<evidence type="ECO:0000259" key="7">
    <source>
        <dbReference type="PROSITE" id="PS50059"/>
    </source>
</evidence>
<accession>A0A0B5BJ89</accession>
<dbReference type="SUPFAM" id="SSF54534">
    <property type="entry name" value="FKBP-like"/>
    <property type="match status" value="1"/>
</dbReference>
<evidence type="ECO:0000256" key="5">
    <source>
        <dbReference type="PROSITE-ProRule" id="PRU00277"/>
    </source>
</evidence>
<dbReference type="HOGENOM" id="CLU_013615_0_1_7"/>
<evidence type="ECO:0000313" key="8">
    <source>
        <dbReference type="EMBL" id="AJE04131.1"/>
    </source>
</evidence>
<keyword evidence="4 5" id="KW-0413">Isomerase</keyword>
<dbReference type="Gene3D" id="1.10.287.460">
    <property type="entry name" value="Peptidyl-prolyl cis-trans isomerase, FKBP-type, N-terminal domain"/>
    <property type="match status" value="1"/>
</dbReference>
<dbReference type="PANTHER" id="PTHR43811">
    <property type="entry name" value="FKBP-TYPE PEPTIDYL-PROLYL CIS-TRANS ISOMERASE FKPA"/>
    <property type="match status" value="1"/>
</dbReference>
<feature type="domain" description="PPIase FKBP-type" evidence="7">
    <location>
        <begin position="143"/>
        <end position="225"/>
    </location>
</feature>
<dbReference type="Proteomes" id="UP000057609">
    <property type="component" value="Chromosome"/>
</dbReference>
<dbReference type="Pfam" id="PF01346">
    <property type="entry name" value="FKBP_N"/>
    <property type="match status" value="1"/>
</dbReference>
<dbReference type="GO" id="GO:0003755">
    <property type="term" value="F:peptidyl-prolyl cis-trans isomerase activity"/>
    <property type="evidence" value="ECO:0007669"/>
    <property type="project" value="UniProtKB-UniRule"/>
</dbReference>
<reference evidence="8 9" key="1">
    <citation type="journal article" date="2015" name="Genome Announc.">
        <title>Complete Genome of Geobacter pickeringii G13T, a Metal-Reducing Isolate from Sedimentary Kaolin Deposits.</title>
        <authorList>
            <person name="Badalamenti J.P."/>
            <person name="Bond D.R."/>
        </authorList>
    </citation>
    <scope>NUCLEOTIDE SEQUENCE [LARGE SCALE GENOMIC DNA]</scope>
    <source>
        <strain evidence="8 9">G13</strain>
    </source>
</reference>
<dbReference type="OrthoDB" id="9812109at2"/>
<dbReference type="EMBL" id="CP009788">
    <property type="protein sequence ID" value="AJE04131.1"/>
    <property type="molecule type" value="Genomic_DNA"/>
</dbReference>
<evidence type="ECO:0000256" key="2">
    <source>
        <dbReference type="ARBA" id="ARBA00006577"/>
    </source>
</evidence>
<dbReference type="InterPro" id="IPR000774">
    <property type="entry name" value="PPIase_FKBP_N"/>
</dbReference>
<organism evidence="8 9">
    <name type="scientific">Geobacter pickeringii</name>
    <dbReference type="NCBI Taxonomy" id="345632"/>
    <lineage>
        <taxon>Bacteria</taxon>
        <taxon>Pseudomonadati</taxon>
        <taxon>Thermodesulfobacteriota</taxon>
        <taxon>Desulfuromonadia</taxon>
        <taxon>Geobacterales</taxon>
        <taxon>Geobacteraceae</taxon>
        <taxon>Geobacter</taxon>
    </lineage>
</organism>
<protein>
    <recommendedName>
        <fullName evidence="6">Peptidyl-prolyl cis-trans isomerase</fullName>
        <ecNumber evidence="6">5.2.1.8</ecNumber>
    </recommendedName>
</protein>
<comment type="catalytic activity">
    <reaction evidence="1 5 6">
        <text>[protein]-peptidylproline (omega=180) = [protein]-peptidylproline (omega=0)</text>
        <dbReference type="Rhea" id="RHEA:16237"/>
        <dbReference type="Rhea" id="RHEA-COMP:10747"/>
        <dbReference type="Rhea" id="RHEA-COMP:10748"/>
        <dbReference type="ChEBI" id="CHEBI:83833"/>
        <dbReference type="ChEBI" id="CHEBI:83834"/>
        <dbReference type="EC" id="5.2.1.8"/>
    </reaction>
</comment>
<dbReference type="RefSeq" id="WP_039743859.1">
    <property type="nucleotide sequence ID" value="NZ_CP009788.1"/>
</dbReference>
<evidence type="ECO:0000256" key="6">
    <source>
        <dbReference type="RuleBase" id="RU003915"/>
    </source>
</evidence>
<dbReference type="EC" id="5.2.1.8" evidence="6"/>
<dbReference type="InterPro" id="IPR036944">
    <property type="entry name" value="PPIase_FKBP_N_sf"/>
</dbReference>
<dbReference type="GO" id="GO:0006457">
    <property type="term" value="P:protein folding"/>
    <property type="evidence" value="ECO:0007669"/>
    <property type="project" value="InterPro"/>
</dbReference>
<dbReference type="InterPro" id="IPR046357">
    <property type="entry name" value="PPIase_dom_sf"/>
</dbReference>
<keyword evidence="3 5" id="KW-0697">Rotamase</keyword>
<gene>
    <name evidence="8" type="ORF">GPICK_12885</name>
</gene>
<proteinExistence type="inferred from homology"/>
<dbReference type="AlphaFoldDB" id="A0A0B5BJ89"/>
<sequence>MKHLAIGTVAAVLAFGPCWAGEKKELTAEQDRISYSIGYQVGSDFRQQGVDLTPEVVLQGITDGLKETKSAIPLDEMRTILVDLKKKMAAGQEEQKKRLAARYRDDARKFLAENARKDGVRSLENGLQYTVVKEGTGRKPTLKDSVTVNYRATLADGTEFDSTYRDRKPRSFPLDKIIPGLQEALPLMGEGATWQLFLPPQLAFDERGPLADRVVIYEIELISVQPPTQEPAAPSPQ</sequence>
<evidence type="ECO:0000256" key="4">
    <source>
        <dbReference type="ARBA" id="ARBA00023235"/>
    </source>
</evidence>
<dbReference type="PANTHER" id="PTHR43811:SF57">
    <property type="entry name" value="FKBP-TYPE PEPTIDYL-PROLYL CIS-TRANS ISOMERASE FKPA-RELATED"/>
    <property type="match status" value="1"/>
</dbReference>
<keyword evidence="9" id="KW-1185">Reference proteome</keyword>
<dbReference type="InterPro" id="IPR001179">
    <property type="entry name" value="PPIase_FKBP_dom"/>
</dbReference>
<dbReference type="Gene3D" id="3.10.50.40">
    <property type="match status" value="1"/>
</dbReference>
<evidence type="ECO:0000313" key="9">
    <source>
        <dbReference type="Proteomes" id="UP000057609"/>
    </source>
</evidence>
<dbReference type="PROSITE" id="PS50059">
    <property type="entry name" value="FKBP_PPIASE"/>
    <property type="match status" value="1"/>
</dbReference>
<dbReference type="STRING" id="345632.GPICK_12885"/>
<name>A0A0B5BJ89_9BACT</name>
<dbReference type="Pfam" id="PF00254">
    <property type="entry name" value="FKBP_C"/>
    <property type="match status" value="1"/>
</dbReference>
<dbReference type="KEGG" id="gpi:GPICK_12885"/>
<comment type="similarity">
    <text evidence="2 6">Belongs to the FKBP-type PPIase family.</text>
</comment>
<evidence type="ECO:0000256" key="3">
    <source>
        <dbReference type="ARBA" id="ARBA00023110"/>
    </source>
</evidence>
<evidence type="ECO:0000256" key="1">
    <source>
        <dbReference type="ARBA" id="ARBA00000971"/>
    </source>
</evidence>